<feature type="transmembrane region" description="Helical" evidence="1">
    <location>
        <begin position="74"/>
        <end position="100"/>
    </location>
</feature>
<dbReference type="EMBL" id="KN847495">
    <property type="protein sequence ID" value="KIW15425.1"/>
    <property type="molecule type" value="Genomic_DNA"/>
</dbReference>
<dbReference type="VEuPathDB" id="FungiDB:PV08_05471"/>
<keyword evidence="1" id="KW-1133">Transmembrane helix</keyword>
<sequence length="803" mass="87566">MALSVGQVAGVINVGVVFLQLTFPLLLVYILAGLAPESSNAITWTVTGRFLNGSWWPSILRTDGAATSKVSKRVVFLSTLSTLGLLLLAIAAVVTPLGLYSKVAATSTQSGVFASAQDTSPIGQTTLSRDDYNTSRMCGFFTWMSCPGQDHGFYITQNISGSYINWDSDDAYISSVIPSNLSAIFSSGRDGDRSTVATPFDLEYRSYTLERDEKKQDSVLLNSTGFEPKVDLYEKRCVGDIQYGDMIVLANDFVVRDGIVADMKNGGLGFRNHTIPLDAHSGAEWSENLLWLEPESVCVTNNLSLEFRIASLGGSSDEVYLVDQGGLVHMQKDYPYIDLNQTQLVPQLYGRAHKGAVLTNFNLRAQLNVSENHPSSIGRKFLLPGSYFEPGVARTGSFDSGIPGVYIDTDPRQNLSLMENIANTISVGLVTQGFGGEDQANISHIANHGGAVLGAFYNIDATDSGGRFDPGTNYSAPLYSCSTSVRAFIMNVTFFTNGTSLDKLVVKAAKPQTYESNATTPLWAVEKTEGWNLSDIQPIWGLVGDEHEHNPALWTMRRDYMYLPAGSAALGLGSLSSSDSLGCEAPISVLAILYSVFGGVSTQVPDFSGQFSLPLKRKWQELSKSEKGTEKILGLIWTDITANYITSSRGQLNSKFSSTTTYVQRQEQHVPDTATVEVLSYGVVTRYHLVYAILAIVVLALYSCVLIVALIMCVTRRSTFHALKSLLQQTSVGRAVIVERYKQESTGLQAKTMNTRTFIREFGDEKLDIVKEHKAAAVPSQQYQPVKVEHVSKAIANDSARTE</sequence>
<dbReference type="AlphaFoldDB" id="A0A0D2B9X6"/>
<feature type="transmembrane region" description="Helical" evidence="1">
    <location>
        <begin position="689"/>
        <end position="714"/>
    </location>
</feature>
<dbReference type="OrthoDB" id="3034003at2759"/>
<keyword evidence="3" id="KW-1185">Reference proteome</keyword>
<feature type="transmembrane region" description="Helical" evidence="1">
    <location>
        <begin position="12"/>
        <end position="32"/>
    </location>
</feature>
<evidence type="ECO:0000313" key="3">
    <source>
        <dbReference type="Proteomes" id="UP000053328"/>
    </source>
</evidence>
<keyword evidence="1" id="KW-0472">Membrane</keyword>
<proteinExistence type="predicted"/>
<dbReference type="Proteomes" id="UP000053328">
    <property type="component" value="Unassembled WGS sequence"/>
</dbReference>
<dbReference type="HOGENOM" id="CLU_009663_0_0_1"/>
<organism evidence="2 3">
    <name type="scientific">Exophiala spinifera</name>
    <dbReference type="NCBI Taxonomy" id="91928"/>
    <lineage>
        <taxon>Eukaryota</taxon>
        <taxon>Fungi</taxon>
        <taxon>Dikarya</taxon>
        <taxon>Ascomycota</taxon>
        <taxon>Pezizomycotina</taxon>
        <taxon>Eurotiomycetes</taxon>
        <taxon>Chaetothyriomycetidae</taxon>
        <taxon>Chaetothyriales</taxon>
        <taxon>Herpotrichiellaceae</taxon>
        <taxon>Exophiala</taxon>
    </lineage>
</organism>
<dbReference type="GeneID" id="27332554"/>
<evidence type="ECO:0000313" key="2">
    <source>
        <dbReference type="EMBL" id="KIW15425.1"/>
    </source>
</evidence>
<keyword evidence="1" id="KW-0812">Transmembrane</keyword>
<dbReference type="RefSeq" id="XP_016235641.1">
    <property type="nucleotide sequence ID" value="XM_016379814.1"/>
</dbReference>
<name>A0A0D2B9X6_9EURO</name>
<gene>
    <name evidence="2" type="ORF">PV08_05471</name>
</gene>
<accession>A0A0D2B9X6</accession>
<protein>
    <submittedName>
        <fullName evidence="2">Uncharacterized protein</fullName>
    </submittedName>
</protein>
<reference evidence="2 3" key="1">
    <citation type="submission" date="2015-01" db="EMBL/GenBank/DDBJ databases">
        <title>The Genome Sequence of Exophiala spinifera CBS89968.</title>
        <authorList>
            <consortium name="The Broad Institute Genomics Platform"/>
            <person name="Cuomo C."/>
            <person name="de Hoog S."/>
            <person name="Gorbushina A."/>
            <person name="Stielow B."/>
            <person name="Teixiera M."/>
            <person name="Abouelleil A."/>
            <person name="Chapman S.B."/>
            <person name="Priest M."/>
            <person name="Young S.K."/>
            <person name="Wortman J."/>
            <person name="Nusbaum C."/>
            <person name="Birren B."/>
        </authorList>
    </citation>
    <scope>NUCLEOTIDE SEQUENCE [LARGE SCALE GENOMIC DNA]</scope>
    <source>
        <strain evidence="2 3">CBS 89968</strain>
    </source>
</reference>
<dbReference type="STRING" id="91928.A0A0D2B9X6"/>
<evidence type="ECO:0000256" key="1">
    <source>
        <dbReference type="SAM" id="Phobius"/>
    </source>
</evidence>